<keyword evidence="1" id="KW-0732">Signal</keyword>
<feature type="chain" id="PRO_5045427279" evidence="1">
    <location>
        <begin position="28"/>
        <end position="492"/>
    </location>
</feature>
<dbReference type="RefSeq" id="WP_316702490.1">
    <property type="nucleotide sequence ID" value="NZ_CP136336.1"/>
</dbReference>
<protein>
    <submittedName>
        <fullName evidence="3">Autotransporter outer membrane beta-barrel domain-containing protein</fullName>
    </submittedName>
</protein>
<sequence length="492" mass="51805">MKKSNITSLSSLAVLPCLLSMAADASAAIECSPNAMVSGSTVALVGNCIDTDTSMPITSGAEVWHIGPPGSSSPLGTRNVGGGALTVPALPGEHTYYISAIDMGYGGLVSVAGEGGYPTTVVNLPCPGEVLAGAAARARATRVRRHDHDCATPTTNAAELATPLMAVQGQRLKSNLDHAQSRMRTLRANRNVPAFEMQGVPLPVKKTDDPASAARETRRLGVYVLGLGDYLRQNRSDTQSEFKLRSTALSVGADYRLSDEWVFGANAGGSHARIDFAETLSEQKSKGGQVTAYTNWSITPSAYVSATVSYEATRYALQRDDGLGGVAEAKPGGRGLGLSLSAGRDMNFGAWSVGPYVRIDSVTSRVEAFEESGSTEAISVSRQTVRSTSYNLGAQVQMSVPVSWGLVLPYVRVEATHRKQRTRDAASASLVNGNTTVLIPNTADTSAGYGNVALGVSSVHQGGMSWYADYETGVAQKGYRSQRLGLGLRFEL</sequence>
<dbReference type="Gene3D" id="2.40.128.130">
    <property type="entry name" value="Autotransporter beta-domain"/>
    <property type="match status" value="1"/>
</dbReference>
<evidence type="ECO:0000259" key="2">
    <source>
        <dbReference type="PROSITE" id="PS51208"/>
    </source>
</evidence>
<dbReference type="InterPro" id="IPR005546">
    <property type="entry name" value="Autotransporte_beta"/>
</dbReference>
<organism evidence="3 4">
    <name type="scientific">Piscinibacter gummiphilus</name>
    <dbReference type="NCBI Taxonomy" id="946333"/>
    <lineage>
        <taxon>Bacteria</taxon>
        <taxon>Pseudomonadati</taxon>
        <taxon>Pseudomonadota</taxon>
        <taxon>Betaproteobacteria</taxon>
        <taxon>Burkholderiales</taxon>
        <taxon>Sphaerotilaceae</taxon>
        <taxon>Piscinibacter</taxon>
    </lineage>
</organism>
<gene>
    <name evidence="3" type="ORF">RXV79_05630</name>
</gene>
<dbReference type="SUPFAM" id="SSF103515">
    <property type="entry name" value="Autotransporter"/>
    <property type="match status" value="1"/>
</dbReference>
<accession>A0ABZ0CX51</accession>
<dbReference type="Proteomes" id="UP001303946">
    <property type="component" value="Chromosome"/>
</dbReference>
<evidence type="ECO:0000313" key="3">
    <source>
        <dbReference type="EMBL" id="WOB09541.1"/>
    </source>
</evidence>
<dbReference type="InterPro" id="IPR036709">
    <property type="entry name" value="Autotransporte_beta_dom_sf"/>
</dbReference>
<name>A0ABZ0CX51_9BURK</name>
<evidence type="ECO:0000256" key="1">
    <source>
        <dbReference type="SAM" id="SignalP"/>
    </source>
</evidence>
<dbReference type="NCBIfam" id="TIGR01414">
    <property type="entry name" value="autotrans_barl"/>
    <property type="match status" value="1"/>
</dbReference>
<proteinExistence type="predicted"/>
<dbReference type="SMART" id="SM00869">
    <property type="entry name" value="Autotransporter"/>
    <property type="match status" value="1"/>
</dbReference>
<dbReference type="EMBL" id="CP136336">
    <property type="protein sequence ID" value="WOB09541.1"/>
    <property type="molecule type" value="Genomic_DNA"/>
</dbReference>
<feature type="domain" description="Autotransporter" evidence="2">
    <location>
        <begin position="215"/>
        <end position="492"/>
    </location>
</feature>
<reference evidence="3 4" key="1">
    <citation type="submission" date="2023-10" db="EMBL/GenBank/DDBJ databases">
        <title>Bacteria for the degradation of biodegradable plastic PBAT(Polybutylene adipate terephthalate).</title>
        <authorList>
            <person name="Weon H.-Y."/>
            <person name="Yeon J."/>
        </authorList>
    </citation>
    <scope>NUCLEOTIDE SEQUENCE [LARGE SCALE GENOMIC DNA]</scope>
    <source>
        <strain evidence="3 4">SBD 7-3</strain>
    </source>
</reference>
<keyword evidence="4" id="KW-1185">Reference proteome</keyword>
<dbReference type="Pfam" id="PF03797">
    <property type="entry name" value="Autotransporter"/>
    <property type="match status" value="1"/>
</dbReference>
<evidence type="ECO:0000313" key="4">
    <source>
        <dbReference type="Proteomes" id="UP001303946"/>
    </source>
</evidence>
<dbReference type="PROSITE" id="PS51208">
    <property type="entry name" value="AUTOTRANSPORTER"/>
    <property type="match status" value="1"/>
</dbReference>
<dbReference type="InterPro" id="IPR006315">
    <property type="entry name" value="OM_autotransptr_brl_dom"/>
</dbReference>
<feature type="signal peptide" evidence="1">
    <location>
        <begin position="1"/>
        <end position="27"/>
    </location>
</feature>